<accession>A0A7X3FLN0</accession>
<dbReference type="Proteomes" id="UP000490800">
    <property type="component" value="Unassembled WGS sequence"/>
</dbReference>
<sequence>MNRAFKITILASVTIAAMSVASVTTNSFALNTTVTTPRKITEEELSYWKQNTGAIYTEFSKFVKDSSPKDLPDSETSRSVDLIKADTKQIIDPEYGIYIKE</sequence>
<gene>
    <name evidence="2" type="ORF">EDM21_20775</name>
</gene>
<evidence type="ECO:0000256" key="1">
    <source>
        <dbReference type="SAM" id="SignalP"/>
    </source>
</evidence>
<feature type="chain" id="PRO_5031357219" evidence="1">
    <location>
        <begin position="30"/>
        <end position="101"/>
    </location>
</feature>
<dbReference type="AlphaFoldDB" id="A0A7X3FLN0"/>
<name>A0A7X3FLN0_9BACL</name>
<evidence type="ECO:0000313" key="3">
    <source>
        <dbReference type="Proteomes" id="UP000490800"/>
    </source>
</evidence>
<organism evidence="2 3">
    <name type="scientific">Paenibacillus lutrae</name>
    <dbReference type="NCBI Taxonomy" id="2078573"/>
    <lineage>
        <taxon>Bacteria</taxon>
        <taxon>Bacillati</taxon>
        <taxon>Bacillota</taxon>
        <taxon>Bacilli</taxon>
        <taxon>Bacillales</taxon>
        <taxon>Paenibacillaceae</taxon>
        <taxon>Paenibacillus</taxon>
    </lineage>
</organism>
<proteinExistence type="predicted"/>
<reference evidence="2 3" key="1">
    <citation type="journal article" date="2019" name="Microorganisms">
        <title>Paenibacillus lutrae sp. nov., A Chitinolytic Species Isolated from A River Otter in Castril Natural Park, Granada, Spain.</title>
        <authorList>
            <person name="Rodriguez M."/>
            <person name="Reina J.C."/>
            <person name="Bejar V."/>
            <person name="Llamas I."/>
        </authorList>
    </citation>
    <scope>NUCLEOTIDE SEQUENCE [LARGE SCALE GENOMIC DNA]</scope>
    <source>
        <strain evidence="2 3">N10</strain>
    </source>
</reference>
<evidence type="ECO:0000313" key="2">
    <source>
        <dbReference type="EMBL" id="MVP01917.1"/>
    </source>
</evidence>
<dbReference type="EMBL" id="RHLK01000016">
    <property type="protein sequence ID" value="MVP01917.1"/>
    <property type="molecule type" value="Genomic_DNA"/>
</dbReference>
<protein>
    <submittedName>
        <fullName evidence="2">Uncharacterized protein</fullName>
    </submittedName>
</protein>
<comment type="caution">
    <text evidence="2">The sequence shown here is derived from an EMBL/GenBank/DDBJ whole genome shotgun (WGS) entry which is preliminary data.</text>
</comment>
<feature type="signal peptide" evidence="1">
    <location>
        <begin position="1"/>
        <end position="29"/>
    </location>
</feature>
<keyword evidence="1" id="KW-0732">Signal</keyword>
<keyword evidence="3" id="KW-1185">Reference proteome</keyword>
<dbReference type="RefSeq" id="WP_157338332.1">
    <property type="nucleotide sequence ID" value="NZ_RHLK01000016.1"/>
</dbReference>